<evidence type="ECO:0000259" key="3">
    <source>
        <dbReference type="SMART" id="SM00322"/>
    </source>
</evidence>
<proteinExistence type="predicted"/>
<dbReference type="CTD" id="31459"/>
<name>A0A3Q0JJX1_DIACI</name>
<dbReference type="CDD" id="cd22395">
    <property type="entry name" value="KH-I_AKAP1"/>
    <property type="match status" value="1"/>
</dbReference>
<evidence type="ECO:0000256" key="1">
    <source>
        <dbReference type="PROSITE-ProRule" id="PRU00117"/>
    </source>
</evidence>
<evidence type="ECO:0000256" key="2">
    <source>
        <dbReference type="SAM" id="MobiDB-lite"/>
    </source>
</evidence>
<feature type="region of interest" description="Disordered" evidence="2">
    <location>
        <begin position="652"/>
        <end position="711"/>
    </location>
</feature>
<dbReference type="Pfam" id="PF00013">
    <property type="entry name" value="KH_1"/>
    <property type="match status" value="1"/>
</dbReference>
<dbReference type="InterPro" id="IPR004087">
    <property type="entry name" value="KH_dom"/>
</dbReference>
<dbReference type="InterPro" id="IPR036612">
    <property type="entry name" value="KH_dom_type_1_sf"/>
</dbReference>
<keyword evidence="4" id="KW-1185">Reference proteome</keyword>
<organism evidence="4 5">
    <name type="scientific">Diaphorina citri</name>
    <name type="common">Asian citrus psyllid</name>
    <dbReference type="NCBI Taxonomy" id="121845"/>
    <lineage>
        <taxon>Eukaryota</taxon>
        <taxon>Metazoa</taxon>
        <taxon>Ecdysozoa</taxon>
        <taxon>Arthropoda</taxon>
        <taxon>Hexapoda</taxon>
        <taxon>Insecta</taxon>
        <taxon>Pterygota</taxon>
        <taxon>Neoptera</taxon>
        <taxon>Paraneoptera</taxon>
        <taxon>Hemiptera</taxon>
        <taxon>Sternorrhyncha</taxon>
        <taxon>Psylloidea</taxon>
        <taxon>Psyllidae</taxon>
        <taxon>Diaphorininae</taxon>
        <taxon>Diaphorina</taxon>
    </lineage>
</organism>
<sequence>MVSPGPRLAGSVPTTQIVKWTLPITLLVTVLGFWWHSRKKKKPDDGDTDGTKDRHNGSVKSNGVAGKNSLAVESVGEVQISGNPDLNAFIETVQRLNSGALEPSKELTNGCVPNGHAPCNGSVVIPKTPPSRQRSAPQPCTPQSTPRVEQVLAKSVKYLESSKSMLDSLEFGGGIHVDLEIQENSLANNIKTTSPAKKTWSELVEEDSSADESSAGSAVGKGRRLVPRSVTGAVSASEEELQFSLEGVVSSSSGLEPKRGHQTVARLVSCDSTTVDSSRLSSNSPQDYHNTKSHSESEANAEVSNIIHTTAGATAPLVADSEAGGHTTRDSANHSPSTEEEAMVTSPSLSDVHSEGSSDSGKGCSEASRTPAGGSSVSGEPPSLLSTAPWAEHCFVLPQNIVGRLIGKGGQFIHRVRSLTHTKIYIKRHPHSHKLKICAVEGTQPDIDQALSMIRQKFPVTQYPFLTLEKVPYITPDTIACTLRPEPFHLQLVEGINNDVCISSLVSAGHFFVQLPSHPSYASLESLNLLMNTTYASAQAPLLPAPVESKYVDTVSELAVNSSRMQDSRDSTEAEWTEEARTLVHGLTSGHILQAQVYDYECESQIPLVYLYTLHDSEVVLVNQELVERGYAKLDAEAANLVATTNSEITAPISTPATDADESLATTTGVDAEPVTKSELSGETLAPPPSSQSVPTSQCNAAGSALPPAST</sequence>
<dbReference type="InterPro" id="IPR035437">
    <property type="entry name" value="SNase_OB-fold_sf"/>
</dbReference>
<evidence type="ECO:0000313" key="5">
    <source>
        <dbReference type="RefSeq" id="XP_026688641.1"/>
    </source>
</evidence>
<feature type="region of interest" description="Disordered" evidence="2">
    <location>
        <begin position="321"/>
        <end position="383"/>
    </location>
</feature>
<feature type="region of interest" description="Disordered" evidence="2">
    <location>
        <begin position="271"/>
        <end position="300"/>
    </location>
</feature>
<dbReference type="KEGG" id="dci:103523023"/>
<dbReference type="InterPro" id="IPR004088">
    <property type="entry name" value="KH_dom_type_1"/>
</dbReference>
<dbReference type="GO" id="GO:0003723">
    <property type="term" value="F:RNA binding"/>
    <property type="evidence" value="ECO:0007669"/>
    <property type="project" value="UniProtKB-UniRule"/>
</dbReference>
<dbReference type="Gene3D" id="3.30.1370.10">
    <property type="entry name" value="K Homology domain, type 1"/>
    <property type="match status" value="1"/>
</dbReference>
<reference evidence="5" key="1">
    <citation type="submission" date="2025-08" db="UniProtKB">
        <authorList>
            <consortium name="RefSeq"/>
        </authorList>
    </citation>
    <scope>IDENTIFICATION</scope>
</reference>
<dbReference type="RefSeq" id="XP_026688641.1">
    <property type="nucleotide sequence ID" value="XM_026832840.1"/>
</dbReference>
<feature type="compositionally biased region" description="Polar residues" evidence="2">
    <location>
        <begin position="271"/>
        <end position="288"/>
    </location>
</feature>
<dbReference type="PROSITE" id="PS50084">
    <property type="entry name" value="KH_TYPE_1"/>
    <property type="match status" value="1"/>
</dbReference>
<dbReference type="InterPro" id="IPR047368">
    <property type="entry name" value="KH-I_AKAP1"/>
</dbReference>
<dbReference type="Gene3D" id="2.40.50.90">
    <property type="match status" value="1"/>
</dbReference>
<dbReference type="STRING" id="121845.A0A3Q0JJX1"/>
<dbReference type="GeneID" id="103523023"/>
<protein>
    <submittedName>
        <fullName evidence="5">Uncharacterized protein LOC103523023</fullName>
    </submittedName>
</protein>
<feature type="region of interest" description="Disordered" evidence="2">
    <location>
        <begin position="38"/>
        <end position="65"/>
    </location>
</feature>
<dbReference type="Proteomes" id="UP000079169">
    <property type="component" value="Unplaced"/>
</dbReference>
<feature type="compositionally biased region" description="Basic and acidic residues" evidence="2">
    <location>
        <begin position="42"/>
        <end position="56"/>
    </location>
</feature>
<feature type="compositionally biased region" description="Low complexity" evidence="2">
    <location>
        <begin position="211"/>
        <end position="220"/>
    </location>
</feature>
<feature type="domain" description="K Homology" evidence="3">
    <location>
        <begin position="389"/>
        <end position="459"/>
    </location>
</feature>
<dbReference type="AlphaFoldDB" id="A0A3Q0JJX1"/>
<keyword evidence="1" id="KW-0694">RNA-binding</keyword>
<feature type="compositionally biased region" description="Polar residues" evidence="2">
    <location>
        <begin position="345"/>
        <end position="360"/>
    </location>
</feature>
<evidence type="ECO:0000313" key="4">
    <source>
        <dbReference type="Proteomes" id="UP000079169"/>
    </source>
</evidence>
<dbReference type="PaxDb" id="121845-A0A3Q0JJX1"/>
<accession>A0A3Q0JJX1</accession>
<feature type="region of interest" description="Disordered" evidence="2">
    <location>
        <begin position="201"/>
        <end position="223"/>
    </location>
</feature>
<dbReference type="SUPFAM" id="SSF54791">
    <property type="entry name" value="Eukaryotic type KH-domain (KH-domain type I)"/>
    <property type="match status" value="1"/>
</dbReference>
<dbReference type="SMART" id="SM00322">
    <property type="entry name" value="KH"/>
    <property type="match status" value="1"/>
</dbReference>
<gene>
    <name evidence="5" type="primary">LOC103523023</name>
</gene>
<dbReference type="GO" id="GO:0010468">
    <property type="term" value="P:regulation of gene expression"/>
    <property type="evidence" value="ECO:0007669"/>
    <property type="project" value="UniProtKB-ARBA"/>
</dbReference>